<feature type="transmembrane region" description="Helical" evidence="6">
    <location>
        <begin position="190"/>
        <end position="211"/>
    </location>
</feature>
<evidence type="ECO:0000256" key="4">
    <source>
        <dbReference type="ARBA" id="ARBA00022989"/>
    </source>
</evidence>
<feature type="transmembrane region" description="Helical" evidence="6">
    <location>
        <begin position="463"/>
        <end position="481"/>
    </location>
</feature>
<protein>
    <recommendedName>
        <fullName evidence="7">Major facilitator superfamily (MFS) profile domain-containing protein</fullName>
    </recommendedName>
</protein>
<feature type="transmembrane region" description="Helical" evidence="6">
    <location>
        <begin position="98"/>
        <end position="118"/>
    </location>
</feature>
<sequence>MTTIQSTHSTELAEAPLDAKGEIMQLEELSGHGPEAEELDFIANFDEVKKRKMYRKIDVRLVPMLAALYLFSYIDRANIGNAKIEGMTTDLKMSGTQYNIALSVFFVPYVFFEMPANAILHRFFRNRPSWWIGGLTLCWGTIMALHGAVHSFGGLLAVRLALGIPEAGFFPAAVLICSNWYPRHMLQVRIALFYSASALAGAFSGLLAFAIAKMDGVGGIEGWRYIFILEGCATVALGFLVPFVLLDTVSSSKFLDEEEKRYLTLVQKTQDASATGDKDVHTGVDWKTVRSVVTDWQLYVQAVIYWSNTVPNYALKFTLPTIIKAMGFTSSNAQLLTIPPYILGCMSAFGSALLSDRFKRRMPFIVGAQTLVVIAFCIMAPLAPRIKANIGPCYFAICLACLGFYPINPGGNAWTANNLAGPAKRAMGMAYMICIGNIGGLIGSYIYIDKEAPSYPTGYGCSIAFPVAGIIAAVSLEFALIRINKKRSKLSEEEIRAKYTPQELADMGDRSPLYRYTL</sequence>
<reference evidence="8" key="1">
    <citation type="submission" date="2013-07" db="EMBL/GenBank/DDBJ databases">
        <title>The Genome Sequence of Cryptococcus dejecticola CBS10117.</title>
        <authorList>
            <consortium name="The Broad Institute Genome Sequencing Platform"/>
            <person name="Cuomo C."/>
            <person name="Litvintseva A."/>
            <person name="Chen Y."/>
            <person name="Heitman J."/>
            <person name="Sun S."/>
            <person name="Springer D."/>
            <person name="Dromer F."/>
            <person name="Young S.K."/>
            <person name="Zeng Q."/>
            <person name="Gargeya S."/>
            <person name="Fitzgerald M."/>
            <person name="Abouelleil A."/>
            <person name="Alvarado L."/>
            <person name="Berlin A.M."/>
            <person name="Chapman S.B."/>
            <person name="Dewar J."/>
            <person name="Goldberg J."/>
            <person name="Griggs A."/>
            <person name="Gujja S."/>
            <person name="Hansen M."/>
            <person name="Howarth C."/>
            <person name="Imamovic A."/>
            <person name="Larimer J."/>
            <person name="McCowan C."/>
            <person name="Murphy C."/>
            <person name="Pearson M."/>
            <person name="Priest M."/>
            <person name="Roberts A."/>
            <person name="Saif S."/>
            <person name="Shea T."/>
            <person name="Sykes S."/>
            <person name="Wortman J."/>
            <person name="Nusbaum C."/>
            <person name="Birren B."/>
        </authorList>
    </citation>
    <scope>NUCLEOTIDE SEQUENCE [LARGE SCALE GENOMIC DNA]</scope>
    <source>
        <strain evidence="8">CBS 10117</strain>
    </source>
</reference>
<feature type="transmembrane region" description="Helical" evidence="6">
    <location>
        <begin position="130"/>
        <end position="149"/>
    </location>
</feature>
<feature type="transmembrane region" description="Helical" evidence="6">
    <location>
        <begin position="428"/>
        <end position="448"/>
    </location>
</feature>
<dbReference type="Proteomes" id="UP000078595">
    <property type="component" value="Chromosome 9"/>
</dbReference>
<feature type="transmembrane region" description="Helical" evidence="6">
    <location>
        <begin position="389"/>
        <end position="407"/>
    </location>
</feature>
<evidence type="ECO:0000256" key="2">
    <source>
        <dbReference type="ARBA" id="ARBA00022448"/>
    </source>
</evidence>
<keyword evidence="10" id="KW-1185">Reference proteome</keyword>
<dbReference type="FunFam" id="1.20.1250.20:FF:000034">
    <property type="entry name" value="MFS general substrate transporter"/>
    <property type="match status" value="1"/>
</dbReference>
<feature type="transmembrane region" description="Helical" evidence="6">
    <location>
        <begin position="57"/>
        <end position="74"/>
    </location>
</feature>
<proteinExistence type="predicted"/>
<dbReference type="GO" id="GO:0016020">
    <property type="term" value="C:membrane"/>
    <property type="evidence" value="ECO:0007669"/>
    <property type="project" value="UniProtKB-SubCell"/>
</dbReference>
<accession>A0A1A5ZYC3</accession>
<reference evidence="9" key="3">
    <citation type="submission" date="2024-02" db="EMBL/GenBank/DDBJ databases">
        <title>Comparative genomics of Cryptococcus and Kwoniella reveals pathogenesis evolution and contrasting modes of karyotype evolution via chromosome fusion or intercentromeric recombination.</title>
        <authorList>
            <person name="Coelho M.A."/>
            <person name="David-Palma M."/>
            <person name="Shea T."/>
            <person name="Bowers K."/>
            <person name="McGinley-Smith S."/>
            <person name="Mohammad A.W."/>
            <person name="Gnirke A."/>
            <person name="Yurkov A.M."/>
            <person name="Nowrousian M."/>
            <person name="Sun S."/>
            <person name="Cuomo C.A."/>
            <person name="Heitman J."/>
        </authorList>
    </citation>
    <scope>NUCLEOTIDE SEQUENCE</scope>
    <source>
        <strain evidence="9">CBS 10117</strain>
    </source>
</reference>
<evidence type="ECO:0000313" key="10">
    <source>
        <dbReference type="Proteomes" id="UP000078595"/>
    </source>
</evidence>
<feature type="transmembrane region" description="Helical" evidence="6">
    <location>
        <begin position="223"/>
        <end position="246"/>
    </location>
</feature>
<dbReference type="VEuPathDB" id="FungiDB:I303_06372"/>
<keyword evidence="5 6" id="KW-0472">Membrane</keyword>
<gene>
    <name evidence="8" type="ORF">I303_06372</name>
    <name evidence="9" type="ORF">I303_106971</name>
</gene>
<dbReference type="EMBL" id="CP144538">
    <property type="protein sequence ID" value="WWC64361.1"/>
    <property type="molecule type" value="Genomic_DNA"/>
</dbReference>
<feature type="domain" description="Major facilitator superfamily (MFS) profile" evidence="7">
    <location>
        <begin position="61"/>
        <end position="487"/>
    </location>
</feature>
<dbReference type="FunFam" id="1.20.1250.20:FF:000364">
    <property type="entry name" value="MFS general substrate transporter"/>
    <property type="match status" value="1"/>
</dbReference>
<name>A0A1A5ZYC3_9TREE</name>
<dbReference type="PANTHER" id="PTHR43791:SF54">
    <property type="entry name" value="MAJOR FACILITATOR SUPERFAMILY (MFS) PROFILE DOMAIN-CONTAINING PROTEIN-RELATED"/>
    <property type="match status" value="1"/>
</dbReference>
<keyword evidence="2" id="KW-0813">Transport</keyword>
<dbReference type="InterPro" id="IPR036259">
    <property type="entry name" value="MFS_trans_sf"/>
</dbReference>
<dbReference type="GeneID" id="28970071"/>
<dbReference type="AlphaFoldDB" id="A0A1A5ZYC3"/>
<dbReference type="OrthoDB" id="2985014at2759"/>
<dbReference type="RefSeq" id="XP_018260657.1">
    <property type="nucleotide sequence ID" value="XM_018409654.1"/>
</dbReference>
<evidence type="ECO:0000313" key="9">
    <source>
        <dbReference type="EMBL" id="WWC64361.1"/>
    </source>
</evidence>
<dbReference type="PROSITE" id="PS50850">
    <property type="entry name" value="MFS"/>
    <property type="match status" value="1"/>
</dbReference>
<keyword evidence="4 6" id="KW-1133">Transmembrane helix</keyword>
<evidence type="ECO:0000259" key="7">
    <source>
        <dbReference type="PROSITE" id="PS50850"/>
    </source>
</evidence>
<dbReference type="Pfam" id="PF07690">
    <property type="entry name" value="MFS_1"/>
    <property type="match status" value="1"/>
</dbReference>
<comment type="subcellular location">
    <subcellularLocation>
        <location evidence="1">Membrane</location>
        <topology evidence="1">Multi-pass membrane protein</topology>
    </subcellularLocation>
</comment>
<feature type="transmembrane region" description="Helical" evidence="6">
    <location>
        <begin position="364"/>
        <end position="383"/>
    </location>
</feature>
<reference evidence="9" key="2">
    <citation type="submission" date="2013-07" db="EMBL/GenBank/DDBJ databases">
        <authorList>
            <consortium name="The Broad Institute Genome Sequencing Platform"/>
            <person name="Cuomo C."/>
            <person name="Litvintseva A."/>
            <person name="Chen Y."/>
            <person name="Heitman J."/>
            <person name="Sun S."/>
            <person name="Springer D."/>
            <person name="Dromer F."/>
            <person name="Young S.K."/>
            <person name="Zeng Q."/>
            <person name="Gargeya S."/>
            <person name="Fitzgerald M."/>
            <person name="Abouelleil A."/>
            <person name="Alvarado L."/>
            <person name="Berlin A.M."/>
            <person name="Chapman S.B."/>
            <person name="Dewar J."/>
            <person name="Goldberg J."/>
            <person name="Griggs A."/>
            <person name="Gujja S."/>
            <person name="Hansen M."/>
            <person name="Howarth C."/>
            <person name="Imamovic A."/>
            <person name="Larimer J."/>
            <person name="McCowan C."/>
            <person name="Murphy C."/>
            <person name="Pearson M."/>
            <person name="Priest M."/>
            <person name="Roberts A."/>
            <person name="Saif S."/>
            <person name="Shea T."/>
            <person name="Sykes S."/>
            <person name="Wortman J."/>
            <person name="Nusbaum C."/>
            <person name="Birren B."/>
        </authorList>
    </citation>
    <scope>NUCLEOTIDE SEQUENCE</scope>
    <source>
        <strain evidence="9">CBS 10117</strain>
    </source>
</reference>
<dbReference type="KEGG" id="kdj:28970071"/>
<dbReference type="PANTHER" id="PTHR43791">
    <property type="entry name" value="PERMEASE-RELATED"/>
    <property type="match status" value="1"/>
</dbReference>
<evidence type="ECO:0000256" key="6">
    <source>
        <dbReference type="SAM" id="Phobius"/>
    </source>
</evidence>
<evidence type="ECO:0000256" key="3">
    <source>
        <dbReference type="ARBA" id="ARBA00022692"/>
    </source>
</evidence>
<dbReference type="InterPro" id="IPR011701">
    <property type="entry name" value="MFS"/>
</dbReference>
<dbReference type="EMBL" id="KI894034">
    <property type="protein sequence ID" value="OBR82815.1"/>
    <property type="molecule type" value="Genomic_DNA"/>
</dbReference>
<evidence type="ECO:0000256" key="5">
    <source>
        <dbReference type="ARBA" id="ARBA00023136"/>
    </source>
</evidence>
<keyword evidence="3 6" id="KW-0812">Transmembrane</keyword>
<dbReference type="Gene3D" id="1.20.1250.20">
    <property type="entry name" value="MFS general substrate transporter like domains"/>
    <property type="match status" value="2"/>
</dbReference>
<dbReference type="SUPFAM" id="SSF103473">
    <property type="entry name" value="MFS general substrate transporter"/>
    <property type="match status" value="1"/>
</dbReference>
<organism evidence="8">
    <name type="scientific">Kwoniella dejecticola CBS 10117</name>
    <dbReference type="NCBI Taxonomy" id="1296121"/>
    <lineage>
        <taxon>Eukaryota</taxon>
        <taxon>Fungi</taxon>
        <taxon>Dikarya</taxon>
        <taxon>Basidiomycota</taxon>
        <taxon>Agaricomycotina</taxon>
        <taxon>Tremellomycetes</taxon>
        <taxon>Tremellales</taxon>
        <taxon>Cryptococcaceae</taxon>
        <taxon>Kwoniella</taxon>
    </lineage>
</organism>
<evidence type="ECO:0000256" key="1">
    <source>
        <dbReference type="ARBA" id="ARBA00004141"/>
    </source>
</evidence>
<dbReference type="GO" id="GO:0022857">
    <property type="term" value="F:transmembrane transporter activity"/>
    <property type="evidence" value="ECO:0007669"/>
    <property type="project" value="InterPro"/>
</dbReference>
<feature type="transmembrane region" description="Helical" evidence="6">
    <location>
        <begin position="155"/>
        <end position="178"/>
    </location>
</feature>
<dbReference type="InterPro" id="IPR020846">
    <property type="entry name" value="MFS_dom"/>
</dbReference>
<evidence type="ECO:0000313" key="8">
    <source>
        <dbReference type="EMBL" id="OBR82815.1"/>
    </source>
</evidence>